<proteinExistence type="inferred from homology"/>
<evidence type="ECO:0000313" key="4">
    <source>
        <dbReference type="Proteomes" id="UP001194580"/>
    </source>
</evidence>
<evidence type="ECO:0000256" key="2">
    <source>
        <dbReference type="SAM" id="MobiDB-lite"/>
    </source>
</evidence>
<comment type="caution">
    <text evidence="3">The sequence shown here is derived from an EMBL/GenBank/DDBJ whole genome shotgun (WGS) entry which is preliminary data.</text>
</comment>
<organism evidence="3 4">
    <name type="scientific">Linnemannia exigua</name>
    <dbReference type="NCBI Taxonomy" id="604196"/>
    <lineage>
        <taxon>Eukaryota</taxon>
        <taxon>Fungi</taxon>
        <taxon>Fungi incertae sedis</taxon>
        <taxon>Mucoromycota</taxon>
        <taxon>Mortierellomycotina</taxon>
        <taxon>Mortierellomycetes</taxon>
        <taxon>Mortierellales</taxon>
        <taxon>Mortierellaceae</taxon>
        <taxon>Linnemannia</taxon>
    </lineage>
</organism>
<evidence type="ECO:0000256" key="1">
    <source>
        <dbReference type="ARBA" id="ARBA00038101"/>
    </source>
</evidence>
<dbReference type="PANTHER" id="PTHR11102">
    <property type="entry name" value="SEL-1-LIKE PROTEIN"/>
    <property type="match status" value="1"/>
</dbReference>
<protein>
    <recommendedName>
        <fullName evidence="5">HCP-like protein</fullName>
    </recommendedName>
</protein>
<name>A0AAD4H597_9FUNG</name>
<dbReference type="InterPro" id="IPR006597">
    <property type="entry name" value="Sel1-like"/>
</dbReference>
<dbReference type="EMBL" id="JAAAIL010000636">
    <property type="protein sequence ID" value="KAG0274205.1"/>
    <property type="molecule type" value="Genomic_DNA"/>
</dbReference>
<comment type="similarity">
    <text evidence="1">Belongs to the sel-1 family.</text>
</comment>
<feature type="region of interest" description="Disordered" evidence="2">
    <location>
        <begin position="66"/>
        <end position="100"/>
    </location>
</feature>
<accession>A0AAD4H597</accession>
<dbReference type="InterPro" id="IPR011990">
    <property type="entry name" value="TPR-like_helical_dom_sf"/>
</dbReference>
<feature type="compositionally biased region" description="Polar residues" evidence="2">
    <location>
        <begin position="24"/>
        <end position="48"/>
    </location>
</feature>
<dbReference type="Gene3D" id="1.25.40.10">
    <property type="entry name" value="Tetratricopeptide repeat domain"/>
    <property type="match status" value="1"/>
</dbReference>
<sequence>MDVPRITPRLRGPQAIPEDHPHLSDNSSSTRTESINTNNTPASTASPQGQQAFVYDLIDLSDCSTSALPNSTSPPGTHSTEWDRRNNNANPFKSDPRVTSNMTTTTTMQETPEITLDRGYHKVVDVEELLKRAKVGDVNSQLALGDMYKEGRGVKKNYNESMKWYRKAADTFGAARWYLKCAEQGSKAAHMKVGELYMAGSGVSQHEYEALKW</sequence>
<feature type="compositionally biased region" description="Polar residues" evidence="2">
    <location>
        <begin position="66"/>
        <end position="79"/>
    </location>
</feature>
<gene>
    <name evidence="3" type="ORF">BGZ95_010007</name>
</gene>
<dbReference type="Proteomes" id="UP001194580">
    <property type="component" value="Unassembled WGS sequence"/>
</dbReference>
<dbReference type="AlphaFoldDB" id="A0AAD4H597"/>
<dbReference type="SMART" id="SM00671">
    <property type="entry name" value="SEL1"/>
    <property type="match status" value="1"/>
</dbReference>
<reference evidence="3" key="1">
    <citation type="journal article" date="2020" name="Fungal Divers.">
        <title>Resolving the Mortierellaceae phylogeny through synthesis of multi-gene phylogenetics and phylogenomics.</title>
        <authorList>
            <person name="Vandepol N."/>
            <person name="Liber J."/>
            <person name="Desiro A."/>
            <person name="Na H."/>
            <person name="Kennedy M."/>
            <person name="Barry K."/>
            <person name="Grigoriev I.V."/>
            <person name="Miller A.N."/>
            <person name="O'Donnell K."/>
            <person name="Stajich J.E."/>
            <person name="Bonito G."/>
        </authorList>
    </citation>
    <scope>NUCLEOTIDE SEQUENCE</scope>
    <source>
        <strain evidence="3">NRRL 28262</strain>
    </source>
</reference>
<feature type="region of interest" description="Disordered" evidence="2">
    <location>
        <begin position="1"/>
        <end position="48"/>
    </location>
</feature>
<dbReference type="SUPFAM" id="SSF81901">
    <property type="entry name" value="HCP-like"/>
    <property type="match status" value="1"/>
</dbReference>
<keyword evidence="4" id="KW-1185">Reference proteome</keyword>
<dbReference type="InterPro" id="IPR050767">
    <property type="entry name" value="Sel1_AlgK"/>
</dbReference>
<dbReference type="PANTHER" id="PTHR11102:SF160">
    <property type="entry name" value="ERAD-ASSOCIATED E3 UBIQUITIN-PROTEIN LIGASE COMPONENT HRD3"/>
    <property type="match status" value="1"/>
</dbReference>
<evidence type="ECO:0008006" key="5">
    <source>
        <dbReference type="Google" id="ProtNLM"/>
    </source>
</evidence>
<dbReference type="Pfam" id="PF08238">
    <property type="entry name" value="Sel1"/>
    <property type="match status" value="3"/>
</dbReference>
<evidence type="ECO:0000313" key="3">
    <source>
        <dbReference type="EMBL" id="KAG0274205.1"/>
    </source>
</evidence>